<dbReference type="Gene3D" id="3.30.2000.30">
    <property type="match status" value="1"/>
</dbReference>
<dbReference type="EMBL" id="POUB01000079">
    <property type="protein sequence ID" value="PZF98259.1"/>
    <property type="molecule type" value="Genomic_DNA"/>
</dbReference>
<evidence type="ECO:0000313" key="2">
    <source>
        <dbReference type="Proteomes" id="UP000248749"/>
    </source>
</evidence>
<comment type="caution">
    <text evidence="1">The sequence shown here is derived from an EMBL/GenBank/DDBJ whole genome shotgun (WGS) entry which is preliminary data.</text>
</comment>
<name>A0A2W2DBP6_9ACTN</name>
<dbReference type="RefSeq" id="WP_111134619.1">
    <property type="nucleotide sequence ID" value="NZ_POUB01000079.1"/>
</dbReference>
<evidence type="ECO:0000313" key="1">
    <source>
        <dbReference type="EMBL" id="PZF98259.1"/>
    </source>
</evidence>
<protein>
    <recommendedName>
        <fullName evidence="3">DUF3168 domain-containing protein</fullName>
    </recommendedName>
</protein>
<dbReference type="Proteomes" id="UP000248749">
    <property type="component" value="Unassembled WGS sequence"/>
</dbReference>
<dbReference type="OrthoDB" id="3394230at2"/>
<dbReference type="AlphaFoldDB" id="A0A2W2DBP6"/>
<evidence type="ECO:0008006" key="3">
    <source>
        <dbReference type="Google" id="ProtNLM"/>
    </source>
</evidence>
<gene>
    <name evidence="1" type="ORF">C1I99_13820</name>
</gene>
<organism evidence="1 2">
    <name type="scientific">Micromonospora deserti</name>
    <dbReference type="NCBI Taxonomy" id="2070366"/>
    <lineage>
        <taxon>Bacteria</taxon>
        <taxon>Bacillati</taxon>
        <taxon>Actinomycetota</taxon>
        <taxon>Actinomycetes</taxon>
        <taxon>Micromonosporales</taxon>
        <taxon>Micromonosporaceae</taxon>
        <taxon>Micromonospora</taxon>
    </lineage>
</organism>
<accession>A0A2W2DBP6</accession>
<reference evidence="1 2" key="1">
    <citation type="submission" date="2018-01" db="EMBL/GenBank/DDBJ databases">
        <title>Draft genome sequence of Salinispora sp. 13K206.</title>
        <authorList>
            <person name="Sahin N."/>
            <person name="Saygin H."/>
            <person name="Ay H."/>
        </authorList>
    </citation>
    <scope>NUCLEOTIDE SEQUENCE [LARGE SCALE GENOMIC DNA]</scope>
    <source>
        <strain evidence="1 2">13K206</strain>
    </source>
</reference>
<keyword evidence="2" id="KW-1185">Reference proteome</keyword>
<proteinExistence type="predicted"/>
<dbReference type="InterPro" id="IPR053745">
    <property type="entry name" value="Viral_Tail_Comp_sf"/>
</dbReference>
<sequence length="137" mass="14472">MSIQAHADAILARLRATANLTVYPEPDSPAQVPAGAEPPYVSVHITTRYDLGPSLAMESGRAVTTVTCHCVGGNAIAARAVAQLVSGALLDFVPTIAGRTCWPIRQDPVDNPPRPDESTGQLVMDLVAQYRLETLPG</sequence>